<dbReference type="FunCoup" id="A0A6P8J1L9">
    <property type="interactions" value="2884"/>
</dbReference>
<dbReference type="GO" id="GO:0016567">
    <property type="term" value="P:protein ubiquitination"/>
    <property type="evidence" value="ECO:0007669"/>
    <property type="project" value="TreeGrafter"/>
</dbReference>
<sequence length="552" mass="63061">MATGGKIDISQLRNLIRHYLDNHQYKTALFWADKTVSLSKGEVQDVYWFAQTLFLTGQFQRASHALKSRGLVQTNLACRYLAAKCHSECKQWQDALDILDAEPKDAGDKDSASFNDSFCSSSSKLESVVALLKGTVYEAMDNRSLATECYKEALSIDVHCYEAFDLLISHHMLTDKEERHLLDTLPFQDQCTTEESDLLKFLYESRLQKYTKPEDPKLPATLDSLNDNLDIVVNMAERHFYNCSYSMCHKMTSAVLNSDPYHESCLPIHISCLVELRKANSLFYFAHKLVDNYPQKAVSWYAVGCYYYLIEKYEQARRYFSKSTAIERVFGPAWLGFGHSFAAEGEHDQAMAAYFTASKLMPKCHLPLLYIGLEYGKTNNMKLAERFFTQALTLSPKDPFVLQEMGVIEYQNGDYPRAEKHFKDALEKAQNISGEVLSETWETLLSNLGHTYRKLGEYEKAMECYRQALVLVPNKASAFSAIGFVHSLRGNHYEAIDYFHKALGIQREDTFSVHMLGQTLEQLTFETQPEITATETSEISMEMDKGSDEEDD</sequence>
<feature type="repeat" description="TPR" evidence="7">
    <location>
        <begin position="297"/>
        <end position="330"/>
    </location>
</feature>
<dbReference type="GO" id="GO:0051301">
    <property type="term" value="P:cell division"/>
    <property type="evidence" value="ECO:0007669"/>
    <property type="project" value="UniProtKB-KW"/>
</dbReference>
<keyword evidence="1 10" id="KW-0132">Cell division</keyword>
<dbReference type="InParanoid" id="A0A6P8J1L9"/>
<dbReference type="PANTHER" id="PTHR12558:SF9">
    <property type="entry name" value="CELL DIVISION CYCLE PROTEIN 16 HOMOLOG"/>
    <property type="match status" value="1"/>
</dbReference>
<dbReference type="KEGG" id="aten:116307346"/>
<evidence type="ECO:0000256" key="8">
    <source>
        <dbReference type="SAM" id="MobiDB-lite"/>
    </source>
</evidence>
<dbReference type="RefSeq" id="XP_031573394.1">
    <property type="nucleotide sequence ID" value="XM_031717534.1"/>
</dbReference>
<dbReference type="SUPFAM" id="SSF48452">
    <property type="entry name" value="TPR-like"/>
    <property type="match status" value="2"/>
</dbReference>
<reference evidence="10" key="1">
    <citation type="submission" date="2025-08" db="UniProtKB">
        <authorList>
            <consortium name="RefSeq"/>
        </authorList>
    </citation>
    <scope>IDENTIFICATION</scope>
    <source>
        <tissue evidence="10">Tentacle</tissue>
    </source>
</reference>
<evidence type="ECO:0000313" key="10">
    <source>
        <dbReference type="RefSeq" id="XP_031573394.1"/>
    </source>
</evidence>
<keyword evidence="6" id="KW-0131">Cell cycle</keyword>
<evidence type="ECO:0000256" key="7">
    <source>
        <dbReference type="PROSITE-ProRule" id="PRU00339"/>
    </source>
</evidence>
<dbReference type="PANTHER" id="PTHR12558">
    <property type="entry name" value="CELL DIVISION CYCLE 16,23,27"/>
    <property type="match status" value="1"/>
</dbReference>
<protein>
    <submittedName>
        <fullName evidence="10">Cell division cycle protein 16 homolog</fullName>
    </submittedName>
</protein>
<evidence type="ECO:0000256" key="6">
    <source>
        <dbReference type="ARBA" id="ARBA00023306"/>
    </source>
</evidence>
<dbReference type="SMART" id="SM00028">
    <property type="entry name" value="TPR"/>
    <property type="match status" value="7"/>
</dbReference>
<dbReference type="PROSITE" id="PS50005">
    <property type="entry name" value="TPR"/>
    <property type="match status" value="5"/>
</dbReference>
<feature type="repeat" description="TPR" evidence="7">
    <location>
        <begin position="365"/>
        <end position="398"/>
    </location>
</feature>
<dbReference type="InterPro" id="IPR011990">
    <property type="entry name" value="TPR-like_helical_dom_sf"/>
</dbReference>
<dbReference type="GeneID" id="116307346"/>
<keyword evidence="5 7" id="KW-0802">TPR repeat</keyword>
<evidence type="ECO:0000256" key="5">
    <source>
        <dbReference type="ARBA" id="ARBA00022803"/>
    </source>
</evidence>
<dbReference type="Pfam" id="PF13414">
    <property type="entry name" value="TPR_11"/>
    <property type="match status" value="1"/>
</dbReference>
<dbReference type="AlphaFoldDB" id="A0A6P8J1L9"/>
<dbReference type="Pfam" id="PF13181">
    <property type="entry name" value="TPR_8"/>
    <property type="match status" value="2"/>
</dbReference>
<dbReference type="Pfam" id="PF13374">
    <property type="entry name" value="TPR_10"/>
    <property type="match status" value="1"/>
</dbReference>
<evidence type="ECO:0000256" key="1">
    <source>
        <dbReference type="ARBA" id="ARBA00022618"/>
    </source>
</evidence>
<feature type="repeat" description="TPR" evidence="7">
    <location>
        <begin position="442"/>
        <end position="475"/>
    </location>
</feature>
<gene>
    <name evidence="10" type="primary">LOC116307346</name>
</gene>
<dbReference type="GO" id="GO:0005737">
    <property type="term" value="C:cytoplasm"/>
    <property type="evidence" value="ECO:0007669"/>
    <property type="project" value="TreeGrafter"/>
</dbReference>
<evidence type="ECO:0000256" key="4">
    <source>
        <dbReference type="ARBA" id="ARBA00022786"/>
    </source>
</evidence>
<keyword evidence="2" id="KW-0677">Repeat</keyword>
<evidence type="ECO:0000256" key="3">
    <source>
        <dbReference type="ARBA" id="ARBA00022776"/>
    </source>
</evidence>
<evidence type="ECO:0000313" key="9">
    <source>
        <dbReference type="Proteomes" id="UP000515163"/>
    </source>
</evidence>
<name>A0A6P8J1L9_ACTTE</name>
<dbReference type="PROSITE" id="PS50293">
    <property type="entry name" value="TPR_REGION"/>
    <property type="match status" value="1"/>
</dbReference>
<keyword evidence="4" id="KW-0833">Ubl conjugation pathway</keyword>
<feature type="repeat" description="TPR" evidence="7">
    <location>
        <begin position="331"/>
        <end position="364"/>
    </location>
</feature>
<dbReference type="GO" id="GO:0045842">
    <property type="term" value="P:positive regulation of mitotic metaphase/anaphase transition"/>
    <property type="evidence" value="ECO:0007669"/>
    <property type="project" value="TreeGrafter"/>
</dbReference>
<keyword evidence="3" id="KW-0498">Mitosis</keyword>
<dbReference type="GO" id="GO:0031145">
    <property type="term" value="P:anaphase-promoting complex-dependent catabolic process"/>
    <property type="evidence" value="ECO:0007669"/>
    <property type="project" value="TreeGrafter"/>
</dbReference>
<dbReference type="GO" id="GO:0005680">
    <property type="term" value="C:anaphase-promoting complex"/>
    <property type="evidence" value="ECO:0007669"/>
    <property type="project" value="TreeGrafter"/>
</dbReference>
<feature type="repeat" description="TPR" evidence="7">
    <location>
        <begin position="476"/>
        <end position="509"/>
    </location>
</feature>
<dbReference type="Pfam" id="PF12895">
    <property type="entry name" value="ANAPC3"/>
    <property type="match status" value="1"/>
</dbReference>
<feature type="region of interest" description="Disordered" evidence="8">
    <location>
        <begin position="533"/>
        <end position="552"/>
    </location>
</feature>
<proteinExistence type="predicted"/>
<evidence type="ECO:0000256" key="2">
    <source>
        <dbReference type="ARBA" id="ARBA00022737"/>
    </source>
</evidence>
<dbReference type="InterPro" id="IPR019734">
    <property type="entry name" value="TPR_rpt"/>
</dbReference>
<dbReference type="Gene3D" id="1.25.40.10">
    <property type="entry name" value="Tetratricopeptide repeat domain"/>
    <property type="match status" value="1"/>
</dbReference>
<organism evidence="9 10">
    <name type="scientific">Actinia tenebrosa</name>
    <name type="common">Australian red waratah sea anemone</name>
    <dbReference type="NCBI Taxonomy" id="6105"/>
    <lineage>
        <taxon>Eukaryota</taxon>
        <taxon>Metazoa</taxon>
        <taxon>Cnidaria</taxon>
        <taxon>Anthozoa</taxon>
        <taxon>Hexacorallia</taxon>
        <taxon>Actiniaria</taxon>
        <taxon>Actiniidae</taxon>
        <taxon>Actinia</taxon>
    </lineage>
</organism>
<dbReference type="OrthoDB" id="10006270at2759"/>
<accession>A0A6P8J1L9</accession>
<keyword evidence="9" id="KW-1185">Reference proteome</keyword>
<dbReference type="Proteomes" id="UP000515163">
    <property type="component" value="Unplaced"/>
</dbReference>